<evidence type="ECO:0000313" key="1">
    <source>
        <dbReference type="EMBL" id="KIK48963.1"/>
    </source>
</evidence>
<sequence length="55" mass="6012">MTQTSNNIMFRRSCDACCFSPEGCHNFGSEFSSDALHLMTSSGESKPLVNAHLTL</sequence>
<dbReference type="EMBL" id="KN835135">
    <property type="protein sequence ID" value="KIK48963.1"/>
    <property type="molecule type" value="Genomic_DNA"/>
</dbReference>
<name>A0A0D0C232_9AGAM</name>
<evidence type="ECO:0000313" key="2">
    <source>
        <dbReference type="Proteomes" id="UP000054485"/>
    </source>
</evidence>
<proteinExistence type="predicted"/>
<reference evidence="2" key="2">
    <citation type="submission" date="2015-01" db="EMBL/GenBank/DDBJ databases">
        <title>Evolutionary Origins and Diversification of the Mycorrhizal Mutualists.</title>
        <authorList>
            <consortium name="DOE Joint Genome Institute"/>
            <consortium name="Mycorrhizal Genomics Consortium"/>
            <person name="Kohler A."/>
            <person name="Kuo A."/>
            <person name="Nagy L.G."/>
            <person name="Floudas D."/>
            <person name="Copeland A."/>
            <person name="Barry K.W."/>
            <person name="Cichocki N."/>
            <person name="Veneault-Fourrey C."/>
            <person name="LaButti K."/>
            <person name="Lindquist E.A."/>
            <person name="Lipzen A."/>
            <person name="Lundell T."/>
            <person name="Morin E."/>
            <person name="Murat C."/>
            <person name="Riley R."/>
            <person name="Ohm R."/>
            <person name="Sun H."/>
            <person name="Tunlid A."/>
            <person name="Henrissat B."/>
            <person name="Grigoriev I.V."/>
            <person name="Hibbett D.S."/>
            <person name="Martin F."/>
        </authorList>
    </citation>
    <scope>NUCLEOTIDE SEQUENCE [LARGE SCALE GENOMIC DNA]</scope>
    <source>
        <strain evidence="2">UH-Slu-Lm8-n1</strain>
    </source>
</reference>
<dbReference type="InParanoid" id="A0A0D0C232"/>
<dbReference type="AlphaFoldDB" id="A0A0D0C232"/>
<dbReference type="HOGENOM" id="CLU_3033967_0_0_1"/>
<reference evidence="1 2" key="1">
    <citation type="submission" date="2014-04" db="EMBL/GenBank/DDBJ databases">
        <authorList>
            <consortium name="DOE Joint Genome Institute"/>
            <person name="Kuo A."/>
            <person name="Ruytinx J."/>
            <person name="Rineau F."/>
            <person name="Colpaert J."/>
            <person name="Kohler A."/>
            <person name="Nagy L.G."/>
            <person name="Floudas D."/>
            <person name="Copeland A."/>
            <person name="Barry K.W."/>
            <person name="Cichocki N."/>
            <person name="Veneault-Fourrey C."/>
            <person name="LaButti K."/>
            <person name="Lindquist E.A."/>
            <person name="Lipzen A."/>
            <person name="Lundell T."/>
            <person name="Morin E."/>
            <person name="Murat C."/>
            <person name="Sun H."/>
            <person name="Tunlid A."/>
            <person name="Henrissat B."/>
            <person name="Grigoriev I.V."/>
            <person name="Hibbett D.S."/>
            <person name="Martin F."/>
            <person name="Nordberg H.P."/>
            <person name="Cantor M.N."/>
            <person name="Hua S.X."/>
        </authorList>
    </citation>
    <scope>NUCLEOTIDE SEQUENCE [LARGE SCALE GENOMIC DNA]</scope>
    <source>
        <strain evidence="1 2">UH-Slu-Lm8-n1</strain>
    </source>
</reference>
<keyword evidence="2" id="KW-1185">Reference proteome</keyword>
<protein>
    <submittedName>
        <fullName evidence="1">Uncharacterized protein</fullName>
    </submittedName>
</protein>
<organism evidence="1 2">
    <name type="scientific">Suillus luteus UH-Slu-Lm8-n1</name>
    <dbReference type="NCBI Taxonomy" id="930992"/>
    <lineage>
        <taxon>Eukaryota</taxon>
        <taxon>Fungi</taxon>
        <taxon>Dikarya</taxon>
        <taxon>Basidiomycota</taxon>
        <taxon>Agaricomycotina</taxon>
        <taxon>Agaricomycetes</taxon>
        <taxon>Agaricomycetidae</taxon>
        <taxon>Boletales</taxon>
        <taxon>Suillineae</taxon>
        <taxon>Suillaceae</taxon>
        <taxon>Suillus</taxon>
    </lineage>
</organism>
<gene>
    <name evidence="1" type="ORF">CY34DRAFT_797760</name>
</gene>
<accession>A0A0D0C232</accession>
<dbReference type="Proteomes" id="UP000054485">
    <property type="component" value="Unassembled WGS sequence"/>
</dbReference>